<organism evidence="7 8">
    <name type="scientific">Ophiostoma piceae (strain UAMH 11346)</name>
    <name type="common">Sap stain fungus</name>
    <dbReference type="NCBI Taxonomy" id="1262450"/>
    <lineage>
        <taxon>Eukaryota</taxon>
        <taxon>Fungi</taxon>
        <taxon>Dikarya</taxon>
        <taxon>Ascomycota</taxon>
        <taxon>Pezizomycotina</taxon>
        <taxon>Sordariomycetes</taxon>
        <taxon>Sordariomycetidae</taxon>
        <taxon>Ophiostomatales</taxon>
        <taxon>Ophiostomataceae</taxon>
        <taxon>Ophiostoma</taxon>
    </lineage>
</organism>
<evidence type="ECO:0000256" key="3">
    <source>
        <dbReference type="SAM" id="MobiDB-lite"/>
    </source>
</evidence>
<feature type="region of interest" description="Disordered" evidence="3">
    <location>
        <begin position="741"/>
        <end position="761"/>
    </location>
</feature>
<feature type="compositionally biased region" description="Polar residues" evidence="3">
    <location>
        <begin position="13"/>
        <end position="27"/>
    </location>
</feature>
<feature type="domain" description="Tyrosine specific protein phosphatases" evidence="5">
    <location>
        <begin position="853"/>
        <end position="989"/>
    </location>
</feature>
<evidence type="ECO:0000256" key="1">
    <source>
        <dbReference type="ARBA" id="ARBA00009649"/>
    </source>
</evidence>
<dbReference type="InterPro" id="IPR016130">
    <property type="entry name" value="Tyr_Pase_AS"/>
</dbReference>
<dbReference type="EMBL" id="KE148149">
    <property type="protein sequence ID" value="EPE07989.1"/>
    <property type="molecule type" value="Genomic_DNA"/>
</dbReference>
<dbReference type="OrthoDB" id="6058203at2759"/>
<feature type="compositionally biased region" description="Polar residues" evidence="3">
    <location>
        <begin position="233"/>
        <end position="246"/>
    </location>
</feature>
<dbReference type="eggNOG" id="KOG0789">
    <property type="taxonomic scope" value="Eukaryota"/>
</dbReference>
<reference evidence="7 8" key="1">
    <citation type="journal article" date="2013" name="BMC Genomics">
        <title>The genome and transcriptome of the pine saprophyte Ophiostoma piceae, and a comparison with the bark beetle-associated pine pathogen Grosmannia clavigera.</title>
        <authorList>
            <person name="Haridas S."/>
            <person name="Wang Y."/>
            <person name="Lim L."/>
            <person name="Massoumi Alamouti S."/>
            <person name="Jackman S."/>
            <person name="Docking R."/>
            <person name="Robertson G."/>
            <person name="Birol I."/>
            <person name="Bohlmann J."/>
            <person name="Breuil C."/>
        </authorList>
    </citation>
    <scope>NUCLEOTIDE SEQUENCE [LARGE SCALE GENOMIC DNA]</scope>
    <source>
        <strain evidence="7 8">UAMH 11346</strain>
    </source>
</reference>
<name>S3C369_OPHP1</name>
<evidence type="ECO:0000259" key="4">
    <source>
        <dbReference type="PROSITE" id="PS50055"/>
    </source>
</evidence>
<keyword evidence="8" id="KW-1185">Reference proteome</keyword>
<dbReference type="PROSITE" id="PS50055">
    <property type="entry name" value="TYR_PHOSPHATASE_PTP"/>
    <property type="match status" value="1"/>
</dbReference>
<feature type="region of interest" description="Disordered" evidence="3">
    <location>
        <begin position="1"/>
        <end position="105"/>
    </location>
</feature>
<dbReference type="STRING" id="1262450.S3C369"/>
<evidence type="ECO:0000313" key="8">
    <source>
        <dbReference type="Proteomes" id="UP000016923"/>
    </source>
</evidence>
<dbReference type="InterPro" id="IPR029021">
    <property type="entry name" value="Prot-tyrosine_phosphatase-like"/>
</dbReference>
<dbReference type="PROSITE" id="PS00383">
    <property type="entry name" value="TYR_PHOSPHATASE_1"/>
    <property type="match status" value="1"/>
</dbReference>
<dbReference type="InterPro" id="IPR003595">
    <property type="entry name" value="Tyr_Pase_cat"/>
</dbReference>
<dbReference type="InterPro" id="IPR000387">
    <property type="entry name" value="Tyr_Pase_dom"/>
</dbReference>
<dbReference type="VEuPathDB" id="FungiDB:F503_00772"/>
<dbReference type="OMA" id="WQQDVRV"/>
<dbReference type="Gene3D" id="3.40.250.10">
    <property type="entry name" value="Rhodanese-like domain"/>
    <property type="match status" value="1"/>
</dbReference>
<dbReference type="InterPro" id="IPR001763">
    <property type="entry name" value="Rhodanese-like_dom"/>
</dbReference>
<feature type="compositionally biased region" description="Polar residues" evidence="3">
    <location>
        <begin position="203"/>
        <end position="219"/>
    </location>
</feature>
<feature type="region of interest" description="Disordered" evidence="3">
    <location>
        <begin position="164"/>
        <end position="280"/>
    </location>
</feature>
<dbReference type="InterPro" id="IPR036873">
    <property type="entry name" value="Rhodanese-like_dom_sf"/>
</dbReference>
<dbReference type="Proteomes" id="UP000016923">
    <property type="component" value="Unassembled WGS sequence"/>
</dbReference>
<dbReference type="HOGENOM" id="CLU_001645_11_0_1"/>
<evidence type="ECO:0000259" key="5">
    <source>
        <dbReference type="PROSITE" id="PS50056"/>
    </source>
</evidence>
<accession>S3C369</accession>
<dbReference type="EC" id="3.1.3.48" evidence="2"/>
<dbReference type="Pfam" id="PF00102">
    <property type="entry name" value="Y_phosphatase"/>
    <property type="match status" value="2"/>
</dbReference>
<dbReference type="GO" id="GO:0004725">
    <property type="term" value="F:protein tyrosine phosphatase activity"/>
    <property type="evidence" value="ECO:0007669"/>
    <property type="project" value="UniProtKB-EC"/>
</dbReference>
<dbReference type="SUPFAM" id="SSF52799">
    <property type="entry name" value="(Phosphotyrosine protein) phosphatases II"/>
    <property type="match status" value="1"/>
</dbReference>
<feature type="domain" description="Rhodanese" evidence="6">
    <location>
        <begin position="344"/>
        <end position="460"/>
    </location>
</feature>
<dbReference type="InterPro" id="IPR050348">
    <property type="entry name" value="Protein-Tyr_Phosphatase"/>
</dbReference>
<dbReference type="InterPro" id="IPR000242">
    <property type="entry name" value="PTP_cat"/>
</dbReference>
<dbReference type="Pfam" id="PF00581">
    <property type="entry name" value="Rhodanese"/>
    <property type="match status" value="1"/>
</dbReference>
<evidence type="ECO:0000256" key="2">
    <source>
        <dbReference type="ARBA" id="ARBA00013064"/>
    </source>
</evidence>
<protein>
    <recommendedName>
        <fullName evidence="2">protein-tyrosine-phosphatase</fullName>
        <ecNumber evidence="2">3.1.3.48</ecNumber>
    </recommendedName>
</protein>
<comment type="similarity">
    <text evidence="1">Belongs to the protein-tyrosine phosphatase family. Non-receptor class subfamily.</text>
</comment>
<proteinExistence type="inferred from homology"/>
<dbReference type="eggNOG" id="KOG0790">
    <property type="taxonomic scope" value="Eukaryota"/>
</dbReference>
<dbReference type="PROSITE" id="PS50056">
    <property type="entry name" value="TYR_PHOSPHATASE_2"/>
    <property type="match status" value="1"/>
</dbReference>
<evidence type="ECO:0000259" key="6">
    <source>
        <dbReference type="PROSITE" id="PS50206"/>
    </source>
</evidence>
<feature type="domain" description="Tyrosine-protein phosphatase" evidence="4">
    <location>
        <begin position="598"/>
        <end position="998"/>
    </location>
</feature>
<dbReference type="CDD" id="cd18533">
    <property type="entry name" value="PTP_fungal"/>
    <property type="match status" value="1"/>
</dbReference>
<dbReference type="Gene3D" id="3.90.190.10">
    <property type="entry name" value="Protein tyrosine phosphatase superfamily"/>
    <property type="match status" value="1"/>
</dbReference>
<dbReference type="PRINTS" id="PR00700">
    <property type="entry name" value="PRTYPHPHTASE"/>
</dbReference>
<dbReference type="AlphaFoldDB" id="S3C369"/>
<dbReference type="PANTHER" id="PTHR19134">
    <property type="entry name" value="RECEPTOR-TYPE TYROSINE-PROTEIN PHOSPHATASE"/>
    <property type="match status" value="1"/>
</dbReference>
<dbReference type="PROSITE" id="PS50206">
    <property type="entry name" value="RHODANESE_3"/>
    <property type="match status" value="1"/>
</dbReference>
<dbReference type="PANTHER" id="PTHR19134:SF561">
    <property type="entry name" value="PROTEIN TYROSINE PHOSPHATASE 36E, ISOFORM A"/>
    <property type="match status" value="1"/>
</dbReference>
<dbReference type="SUPFAM" id="SSF52821">
    <property type="entry name" value="Rhodanese/Cell cycle control phosphatase"/>
    <property type="match status" value="1"/>
</dbReference>
<dbReference type="SMART" id="SM00404">
    <property type="entry name" value="PTPc_motif"/>
    <property type="match status" value="1"/>
</dbReference>
<gene>
    <name evidence="7" type="ORF">F503_00772</name>
</gene>
<dbReference type="SMART" id="SM00194">
    <property type="entry name" value="PTPc"/>
    <property type="match status" value="1"/>
</dbReference>
<dbReference type="CDD" id="cd01446">
    <property type="entry name" value="DSP_MapKP"/>
    <property type="match status" value="1"/>
</dbReference>
<evidence type="ECO:0000313" key="7">
    <source>
        <dbReference type="EMBL" id="EPE07989.1"/>
    </source>
</evidence>
<dbReference type="SMART" id="SM00450">
    <property type="entry name" value="RHOD"/>
    <property type="match status" value="1"/>
</dbReference>
<sequence>MKTARSAPPVHTYQYQCRSTKSTTPLTSPRMMVYSVGQQHPPKLSPRHSPGVGSASRQSPGALKESGSGSSPSYFGLVVEPSADPRDSVAVPRDNWSSPSSSVKSFSAAVPKPAVPLDANPAFEAFRKQADAGHVHRSFSLTTGQFVSGKMPLGTPQLDMMTSVTSVSPARPPPPRRVTQDSGAGIRPSASIQVPYPSFFHQGGSNSSHDGSRPASSQMDVDGDAYSLHDSAYVSSDSKRNSQASIDPSFFSHGPRFESPKQMEATSEPRPTMPLLNTNVNDSRHIPFPLNLGRHSLSLPKGVALGGNPSPVRAETAPVKMADSVPGATVINAQQLGDLLNGGDASSVLLLDIRVSTHFSMSRIRDALNMCIPTTLLKRATFNIEKMRLTFANPDQLTRFSTWNETEYIVVYDNSLTEGRDTTAAANMLRKFTNEGYKGKACILRGGFKAFAEAYPDLIDHSSPSAAAPGGPAVLSLGTGGPQRLSIAPVIGGVSLPANKAAMNPFFSNIRQNMDLADGVGRIELNLPSGVVVETLPPWLREAADPADHGSKVSNRFLRIELAEKARMEHAFGVVRPAESANDASSKVQLCGVEKGGKNRYKDILPFEHARVRLQGRPMGDCDYVNASHLHASRTKKRYIASQAPLPDTYNDFWSMIWDEDVRVIVMLTAESEGGQIKCHPYWTNTNYGSLTLRLISEKKVSLDTDKYRTNPSAANTADAHASAEFGRRRAQTLVPMEAGEHGPATAANRQAQPGGQSGEPPFVVVRKFALGHRDHAFVPIREVTQLHYASWPDFGTPAQPSHLLALVELANMMQRAASPTGVPTAFERAAMLSSASQPQYQQAGGSTGPDSAKLEHIIWPSSDEAETSPNARPMLVHCSAGCGRTGTFCTVDSVVDMLKQQMQRSAQRAKERVNQLSRGVAPAAPAAPASGDVSMSGTDDYMSTKVAGADDGSTSAWLDGDAVDLVAGTVEDFRMQRISMVQTLKQYVLCYETIAEWVSKTQERRGVNARGVGRARSESMRMTYG</sequence>